<feature type="compositionally biased region" description="Basic and acidic residues" evidence="1">
    <location>
        <begin position="348"/>
        <end position="361"/>
    </location>
</feature>
<protein>
    <submittedName>
        <fullName evidence="2">Uncharacterized protein</fullName>
    </submittedName>
</protein>
<reference evidence="2 3" key="1">
    <citation type="submission" date="2015-05" db="EMBL/GenBank/DDBJ databases">
        <title>Distinctive expansion of gene families associated with plant cell wall degradation and secondary metabolism in the genomes of grapevine trunk pathogens.</title>
        <authorList>
            <person name="Lawrence D.P."/>
            <person name="Travadon R."/>
            <person name="Rolshausen P.E."/>
            <person name="Baumgartner K."/>
        </authorList>
    </citation>
    <scope>NUCLEOTIDE SEQUENCE [LARGE SCALE GENOMIC DNA]</scope>
    <source>
        <strain evidence="2">UCRPC4</strain>
    </source>
</reference>
<proteinExistence type="predicted"/>
<dbReference type="Proteomes" id="UP000053317">
    <property type="component" value="Unassembled WGS sequence"/>
</dbReference>
<organism evidence="2 3">
    <name type="scientific">Phaeomoniella chlamydospora</name>
    <name type="common">Phaeoacremonium chlamydosporum</name>
    <dbReference type="NCBI Taxonomy" id="158046"/>
    <lineage>
        <taxon>Eukaryota</taxon>
        <taxon>Fungi</taxon>
        <taxon>Dikarya</taxon>
        <taxon>Ascomycota</taxon>
        <taxon>Pezizomycotina</taxon>
        <taxon>Eurotiomycetes</taxon>
        <taxon>Chaetothyriomycetidae</taxon>
        <taxon>Phaeomoniellales</taxon>
        <taxon>Phaeomoniellaceae</taxon>
        <taxon>Phaeomoniella</taxon>
    </lineage>
</organism>
<name>A0A0G2GW79_PHACM</name>
<keyword evidence="3" id="KW-1185">Reference proteome</keyword>
<sequence>MAFASESPSDIRRQAVEAGDVFYTIPYEPFDRLVCGLELKLGRWTAPYGYNSHLNLFGEYDVEARHLIKRREELRMLIRHYVTAIFFEKAVKLDLDSGKHLITNDQPPSSMRSGFATGAGQDSVAIDVRKLISDLPPPFMRWYSLKLEELRSPTAEYDARKIVEIIQKYTEDRQQKSEHMAVDSVPTRASVASNKLLVQCLLNRASVALNRIEPEKALDLATEALGLASSIEDDFISARCWYWIALAQYRLGKQSEAAMACIEGLPAVAFYPERENLVSIITSMREIVIDILVRASDEEHDFWSQWLDAEVLNNDKANHAVTVPNLTNRDLVMSQVAKPVVIPSKRPSSLDKRPEKKEKPSMDAMRSQGRIDRYVQRHGCSRDEAAKKLEEMDKLYEEIKTRTINGDNAKGSDGNLPPMSAPVTALVQRDQISKGLQDRDEYLVPKPRSLRTPKVDLSDSAYQWSLSGTLGYESIFGRDT</sequence>
<evidence type="ECO:0000313" key="2">
    <source>
        <dbReference type="EMBL" id="KKY27483.1"/>
    </source>
</evidence>
<dbReference type="AlphaFoldDB" id="A0A0G2GW79"/>
<dbReference type="EMBL" id="LCWF01000024">
    <property type="protein sequence ID" value="KKY27483.1"/>
    <property type="molecule type" value="Genomic_DNA"/>
</dbReference>
<dbReference type="SUPFAM" id="SSF48452">
    <property type="entry name" value="TPR-like"/>
    <property type="match status" value="1"/>
</dbReference>
<dbReference type="Gene3D" id="1.25.40.10">
    <property type="entry name" value="Tetratricopeptide repeat domain"/>
    <property type="match status" value="1"/>
</dbReference>
<reference evidence="2 3" key="2">
    <citation type="submission" date="2015-05" db="EMBL/GenBank/DDBJ databases">
        <authorList>
            <person name="Morales-Cruz A."/>
            <person name="Amrine K.C."/>
            <person name="Cantu D."/>
        </authorList>
    </citation>
    <scope>NUCLEOTIDE SEQUENCE [LARGE SCALE GENOMIC DNA]</scope>
    <source>
        <strain evidence="2">UCRPC4</strain>
    </source>
</reference>
<evidence type="ECO:0000256" key="1">
    <source>
        <dbReference type="SAM" id="MobiDB-lite"/>
    </source>
</evidence>
<comment type="caution">
    <text evidence="2">The sequence shown here is derived from an EMBL/GenBank/DDBJ whole genome shotgun (WGS) entry which is preliminary data.</text>
</comment>
<accession>A0A0G2GW79</accession>
<feature type="region of interest" description="Disordered" evidence="1">
    <location>
        <begin position="343"/>
        <end position="366"/>
    </location>
</feature>
<gene>
    <name evidence="2" type="ORF">UCRPC4_g01078</name>
</gene>
<evidence type="ECO:0000313" key="3">
    <source>
        <dbReference type="Proteomes" id="UP000053317"/>
    </source>
</evidence>
<dbReference type="InterPro" id="IPR011990">
    <property type="entry name" value="TPR-like_helical_dom_sf"/>
</dbReference>